<reference evidence="2 3" key="1">
    <citation type="submission" date="2023-09" db="EMBL/GenBank/DDBJ databases">
        <authorList>
            <person name="Wang M."/>
        </authorList>
    </citation>
    <scope>NUCLEOTIDE SEQUENCE [LARGE SCALE GENOMIC DNA]</scope>
    <source>
        <strain evidence="2">GT-2023</strain>
        <tissue evidence="2">Liver</tissue>
    </source>
</reference>
<comment type="caution">
    <text evidence="2">The sequence shown here is derived from an EMBL/GenBank/DDBJ whole genome shotgun (WGS) entry which is preliminary data.</text>
</comment>
<evidence type="ECO:0000313" key="2">
    <source>
        <dbReference type="EMBL" id="KAL1264469.1"/>
    </source>
</evidence>
<evidence type="ECO:0000256" key="1">
    <source>
        <dbReference type="SAM" id="MobiDB-lite"/>
    </source>
</evidence>
<dbReference type="EMBL" id="JAYMGO010000012">
    <property type="protein sequence ID" value="KAL1264469.1"/>
    <property type="molecule type" value="Genomic_DNA"/>
</dbReference>
<evidence type="ECO:0000313" key="3">
    <source>
        <dbReference type="Proteomes" id="UP001558613"/>
    </source>
</evidence>
<sequence length="81" mass="8942">MFPLKHLSMTCLSVRCRHLPPVLLPTSPEHHIRPPVGESRVCLSACERAAVRACVQKSTLKTPSGKGNKMLGDRTPSHLHH</sequence>
<protein>
    <submittedName>
        <fullName evidence="2">Uncharacterized protein</fullName>
    </submittedName>
</protein>
<organism evidence="2 3">
    <name type="scientific">Cirrhinus molitorella</name>
    <name type="common">mud carp</name>
    <dbReference type="NCBI Taxonomy" id="172907"/>
    <lineage>
        <taxon>Eukaryota</taxon>
        <taxon>Metazoa</taxon>
        <taxon>Chordata</taxon>
        <taxon>Craniata</taxon>
        <taxon>Vertebrata</taxon>
        <taxon>Euteleostomi</taxon>
        <taxon>Actinopterygii</taxon>
        <taxon>Neopterygii</taxon>
        <taxon>Teleostei</taxon>
        <taxon>Ostariophysi</taxon>
        <taxon>Cypriniformes</taxon>
        <taxon>Cyprinidae</taxon>
        <taxon>Labeoninae</taxon>
        <taxon>Labeonini</taxon>
        <taxon>Cirrhinus</taxon>
    </lineage>
</organism>
<gene>
    <name evidence="2" type="ORF">QQF64_004824</name>
</gene>
<accession>A0ABR3MHC4</accession>
<name>A0ABR3MHC4_9TELE</name>
<dbReference type="Proteomes" id="UP001558613">
    <property type="component" value="Unassembled WGS sequence"/>
</dbReference>
<proteinExistence type="predicted"/>
<feature type="region of interest" description="Disordered" evidence="1">
    <location>
        <begin position="59"/>
        <end position="81"/>
    </location>
</feature>
<feature type="compositionally biased region" description="Basic and acidic residues" evidence="1">
    <location>
        <begin position="71"/>
        <end position="81"/>
    </location>
</feature>
<keyword evidence="3" id="KW-1185">Reference proteome</keyword>